<feature type="region of interest" description="Disordered" evidence="1">
    <location>
        <begin position="96"/>
        <end position="119"/>
    </location>
</feature>
<keyword evidence="3" id="KW-1185">Reference proteome</keyword>
<organism evidence="2 3">
    <name type="scientific">Arctia plantaginis</name>
    <name type="common">Wood tiger moth</name>
    <name type="synonym">Phalaena plantaginis</name>
    <dbReference type="NCBI Taxonomy" id="874455"/>
    <lineage>
        <taxon>Eukaryota</taxon>
        <taxon>Metazoa</taxon>
        <taxon>Ecdysozoa</taxon>
        <taxon>Arthropoda</taxon>
        <taxon>Hexapoda</taxon>
        <taxon>Insecta</taxon>
        <taxon>Pterygota</taxon>
        <taxon>Neoptera</taxon>
        <taxon>Endopterygota</taxon>
        <taxon>Lepidoptera</taxon>
        <taxon>Glossata</taxon>
        <taxon>Ditrysia</taxon>
        <taxon>Noctuoidea</taxon>
        <taxon>Erebidae</taxon>
        <taxon>Arctiinae</taxon>
        <taxon>Arctia</taxon>
    </lineage>
</organism>
<comment type="caution">
    <text evidence="2">The sequence shown here is derived from an EMBL/GenBank/DDBJ whole genome shotgun (WGS) entry which is preliminary data.</text>
</comment>
<dbReference type="OrthoDB" id="8193306at2759"/>
<name>A0A8S1BB69_ARCPL</name>
<dbReference type="AlphaFoldDB" id="A0A8S1BB69"/>
<evidence type="ECO:0000313" key="3">
    <source>
        <dbReference type="Proteomes" id="UP000494106"/>
    </source>
</evidence>
<protein>
    <submittedName>
        <fullName evidence="2">Uncharacterized protein</fullName>
    </submittedName>
</protein>
<proteinExistence type="predicted"/>
<gene>
    <name evidence="2" type="ORF">APLA_LOCUS15224</name>
</gene>
<dbReference type="Proteomes" id="UP000494106">
    <property type="component" value="Unassembled WGS sequence"/>
</dbReference>
<feature type="compositionally biased region" description="Acidic residues" evidence="1">
    <location>
        <begin position="107"/>
        <end position="119"/>
    </location>
</feature>
<accession>A0A8S1BB69</accession>
<reference evidence="2 3" key="1">
    <citation type="submission" date="2020-04" db="EMBL/GenBank/DDBJ databases">
        <authorList>
            <person name="Wallbank WR R."/>
            <person name="Pardo Diaz C."/>
            <person name="Kozak K."/>
            <person name="Martin S."/>
            <person name="Jiggins C."/>
            <person name="Moest M."/>
            <person name="Warren A I."/>
            <person name="Byers J.R.P. K."/>
            <person name="Montejo-Kovacevich G."/>
            <person name="Yen C E."/>
        </authorList>
    </citation>
    <scope>NUCLEOTIDE SEQUENCE [LARGE SCALE GENOMIC DNA]</scope>
</reference>
<evidence type="ECO:0000313" key="2">
    <source>
        <dbReference type="EMBL" id="CAB3256186.1"/>
    </source>
</evidence>
<sequence>MESSSEEIIQDAVLPIGQMSEDAQEACNQFFAIYHLNFARKNYRQKTMEDVFKRFLLASDPYISSCRKLPAKPMKSLSADTIDLLLSPSIDAEEVLESTDCSSASETETDVDADDLAEN</sequence>
<dbReference type="EMBL" id="CADEBC010000586">
    <property type="protein sequence ID" value="CAB3256186.1"/>
    <property type="molecule type" value="Genomic_DNA"/>
</dbReference>
<evidence type="ECO:0000256" key="1">
    <source>
        <dbReference type="SAM" id="MobiDB-lite"/>
    </source>
</evidence>